<proteinExistence type="predicted"/>
<dbReference type="Proteomes" id="UP001060085">
    <property type="component" value="Linkage Group LG08"/>
</dbReference>
<gene>
    <name evidence="1" type="ORF">M9H77_36652</name>
</gene>
<accession>A0ACB9ZSE7</accession>
<evidence type="ECO:0000313" key="2">
    <source>
        <dbReference type="Proteomes" id="UP001060085"/>
    </source>
</evidence>
<reference evidence="2" key="1">
    <citation type="journal article" date="2023" name="Nat. Plants">
        <title>Single-cell RNA sequencing provides a high-resolution roadmap for understanding the multicellular compartmentation of specialized metabolism.</title>
        <authorList>
            <person name="Sun S."/>
            <person name="Shen X."/>
            <person name="Li Y."/>
            <person name="Li Y."/>
            <person name="Wang S."/>
            <person name="Li R."/>
            <person name="Zhang H."/>
            <person name="Shen G."/>
            <person name="Guo B."/>
            <person name="Wei J."/>
            <person name="Xu J."/>
            <person name="St-Pierre B."/>
            <person name="Chen S."/>
            <person name="Sun C."/>
        </authorList>
    </citation>
    <scope>NUCLEOTIDE SEQUENCE [LARGE SCALE GENOMIC DNA]</scope>
</reference>
<organism evidence="1 2">
    <name type="scientific">Catharanthus roseus</name>
    <name type="common">Madagascar periwinkle</name>
    <name type="synonym">Vinca rosea</name>
    <dbReference type="NCBI Taxonomy" id="4058"/>
    <lineage>
        <taxon>Eukaryota</taxon>
        <taxon>Viridiplantae</taxon>
        <taxon>Streptophyta</taxon>
        <taxon>Embryophyta</taxon>
        <taxon>Tracheophyta</taxon>
        <taxon>Spermatophyta</taxon>
        <taxon>Magnoliopsida</taxon>
        <taxon>eudicotyledons</taxon>
        <taxon>Gunneridae</taxon>
        <taxon>Pentapetalae</taxon>
        <taxon>asterids</taxon>
        <taxon>lamiids</taxon>
        <taxon>Gentianales</taxon>
        <taxon>Apocynaceae</taxon>
        <taxon>Rauvolfioideae</taxon>
        <taxon>Vinceae</taxon>
        <taxon>Catharanthinae</taxon>
        <taxon>Catharanthus</taxon>
    </lineage>
</organism>
<protein>
    <submittedName>
        <fullName evidence="1">Uncharacterized protein</fullName>
    </submittedName>
</protein>
<name>A0ACB9ZSE7_CATRO</name>
<comment type="caution">
    <text evidence="1">The sequence shown here is derived from an EMBL/GenBank/DDBJ whole genome shotgun (WGS) entry which is preliminary data.</text>
</comment>
<dbReference type="EMBL" id="CM044708">
    <property type="protein sequence ID" value="KAI5650647.1"/>
    <property type="molecule type" value="Genomic_DNA"/>
</dbReference>
<evidence type="ECO:0000313" key="1">
    <source>
        <dbReference type="EMBL" id="KAI5650647.1"/>
    </source>
</evidence>
<keyword evidence="2" id="KW-1185">Reference proteome</keyword>
<sequence>MDSEAKKWVISGIGFKLPIFNQKENDDDADEEELCTTPTSAESRICTTFSCPPPPPKKKRKSSSSTRILSQFNRQFFHPPDLETVFIRRRIHKP</sequence>